<feature type="transmembrane region" description="Helical" evidence="1">
    <location>
        <begin position="59"/>
        <end position="78"/>
    </location>
</feature>
<proteinExistence type="predicted"/>
<dbReference type="RefSeq" id="WP_244823316.1">
    <property type="nucleotide sequence ID" value="NZ_CP112998.1"/>
</dbReference>
<name>A0A9E8SMC0_9BACT</name>
<dbReference type="Proteomes" id="UP001164653">
    <property type="component" value="Chromosome"/>
</dbReference>
<evidence type="ECO:0000313" key="2">
    <source>
        <dbReference type="EMBL" id="WAC12616.1"/>
    </source>
</evidence>
<keyword evidence="1" id="KW-0472">Membrane</keyword>
<feature type="transmembrane region" description="Helical" evidence="1">
    <location>
        <begin position="6"/>
        <end position="25"/>
    </location>
</feature>
<keyword evidence="1" id="KW-0812">Transmembrane</keyword>
<dbReference type="KEGG" id="dpf:ON006_01365"/>
<dbReference type="AlphaFoldDB" id="A0A9E8SMC0"/>
<protein>
    <submittedName>
        <fullName evidence="2">DUF1772 domain-containing protein</fullName>
    </submittedName>
</protein>
<evidence type="ECO:0000313" key="3">
    <source>
        <dbReference type="Proteomes" id="UP001164653"/>
    </source>
</evidence>
<evidence type="ECO:0000256" key="1">
    <source>
        <dbReference type="SAM" id="Phobius"/>
    </source>
</evidence>
<feature type="transmembrane region" description="Helical" evidence="1">
    <location>
        <begin position="136"/>
        <end position="158"/>
    </location>
</feature>
<dbReference type="InterPro" id="IPR013901">
    <property type="entry name" value="Anthrone_oxy"/>
</dbReference>
<feature type="transmembrane region" description="Helical" evidence="1">
    <location>
        <begin position="90"/>
        <end position="115"/>
    </location>
</feature>
<dbReference type="EMBL" id="CP112998">
    <property type="protein sequence ID" value="WAC12616.1"/>
    <property type="molecule type" value="Genomic_DNA"/>
</dbReference>
<accession>A0A9E8SMC0</accession>
<keyword evidence="1" id="KW-1133">Transmembrane helix</keyword>
<dbReference type="Pfam" id="PF08592">
    <property type="entry name" value="Anthrone_oxy"/>
    <property type="match status" value="1"/>
</dbReference>
<sequence>MLTTSAILLTLFILNLGTAFGAGLYETIIIIPKWFPRSVGAGYTVDLAAMREIDSGRKFWAAVTTMPLTLLTFANLYFAAQAPQPAHDWWLAAALITLAERISTFSFFIPTIIKLQNVSSFPPSKVHSKVALWTRLNYVRCTLNLIAWILAIEALALYF</sequence>
<organism evidence="2 3">
    <name type="scientific">Dyadobacter pollutisoli</name>
    <dbReference type="NCBI Taxonomy" id="2910158"/>
    <lineage>
        <taxon>Bacteria</taxon>
        <taxon>Pseudomonadati</taxon>
        <taxon>Bacteroidota</taxon>
        <taxon>Cytophagia</taxon>
        <taxon>Cytophagales</taxon>
        <taxon>Spirosomataceae</taxon>
        <taxon>Dyadobacter</taxon>
    </lineage>
</organism>
<keyword evidence="3" id="KW-1185">Reference proteome</keyword>
<reference evidence="2" key="1">
    <citation type="submission" date="2022-11" db="EMBL/GenBank/DDBJ databases">
        <title>Dyadobacter pollutisoli sp. nov., isolated from plastic dumped soil.</title>
        <authorList>
            <person name="Kim J.M."/>
            <person name="Kim K.R."/>
            <person name="Lee J.K."/>
            <person name="Hao L."/>
            <person name="Jeon C.O."/>
        </authorList>
    </citation>
    <scope>NUCLEOTIDE SEQUENCE</scope>
    <source>
        <strain evidence="2">U1</strain>
    </source>
</reference>
<gene>
    <name evidence="2" type="ORF">ON006_01365</name>
</gene>